<dbReference type="Proteomes" id="UP000327458">
    <property type="component" value="Unassembled WGS sequence"/>
</dbReference>
<organism evidence="2 3">
    <name type="scientific">Chlorobium phaeovibrioides</name>
    <dbReference type="NCBI Taxonomy" id="1094"/>
    <lineage>
        <taxon>Bacteria</taxon>
        <taxon>Pseudomonadati</taxon>
        <taxon>Chlorobiota</taxon>
        <taxon>Chlorobiia</taxon>
        <taxon>Chlorobiales</taxon>
        <taxon>Chlorobiaceae</taxon>
        <taxon>Chlorobium/Pelodictyon group</taxon>
        <taxon>Chlorobium</taxon>
    </lineage>
</organism>
<dbReference type="SUPFAM" id="SSF52141">
    <property type="entry name" value="Uracil-DNA glycosylase-like"/>
    <property type="match status" value="1"/>
</dbReference>
<evidence type="ECO:0000313" key="3">
    <source>
        <dbReference type="Proteomes" id="UP000327458"/>
    </source>
</evidence>
<dbReference type="Pfam" id="PF03167">
    <property type="entry name" value="UDG"/>
    <property type="match status" value="1"/>
</dbReference>
<evidence type="ECO:0000313" key="2">
    <source>
        <dbReference type="EMBL" id="KAA6232499.1"/>
    </source>
</evidence>
<dbReference type="CDD" id="cd10035">
    <property type="entry name" value="UDG_like"/>
    <property type="match status" value="1"/>
</dbReference>
<proteinExistence type="predicted"/>
<dbReference type="InterPro" id="IPR036895">
    <property type="entry name" value="Uracil-DNA_glycosylase-like_sf"/>
</dbReference>
<name>A0A5M8IDT1_CHLPH</name>
<accession>A0A5M8IDT1</accession>
<evidence type="ECO:0000259" key="1">
    <source>
        <dbReference type="SMART" id="SM00986"/>
    </source>
</evidence>
<comment type="caution">
    <text evidence="2">The sequence shown here is derived from an EMBL/GenBank/DDBJ whole genome shotgun (WGS) entry which is preliminary data.</text>
</comment>
<feature type="domain" description="Uracil-DNA glycosylase-like" evidence="1">
    <location>
        <begin position="52"/>
        <end position="200"/>
    </location>
</feature>
<dbReference type="InterPro" id="IPR005122">
    <property type="entry name" value="Uracil-DNA_glycosylase-like"/>
</dbReference>
<gene>
    <name evidence="2" type="ORF">FP507_04920</name>
</gene>
<sequence length="206" mass="22665">MRMDRPKLLGDVTALELRLSQVNDQHIAPITAFVERLRERMGPGAAIPFIDPWDGGIHAEVLFLLEAPGPKARNSGFVSMNNPDETAKNFFEICREAGLDRKKTIAWNTVPWYIGAGSKIRPANAADIAAGIQSLGELLQLLPKLKAIVLVGGKAQKAESHVRNVAPHLQVFASPHPSPLFVNRKPENRGILLRSWQDVRAFLLAS</sequence>
<dbReference type="SMART" id="SM00986">
    <property type="entry name" value="UDG"/>
    <property type="match status" value="1"/>
</dbReference>
<dbReference type="AlphaFoldDB" id="A0A5M8IDT1"/>
<dbReference type="EMBL" id="VMRG01000001">
    <property type="protein sequence ID" value="KAA6232499.1"/>
    <property type="molecule type" value="Genomic_DNA"/>
</dbReference>
<dbReference type="SMART" id="SM00987">
    <property type="entry name" value="UreE_C"/>
    <property type="match status" value="1"/>
</dbReference>
<protein>
    <submittedName>
        <fullName evidence="2">Uracil-DNA glycosylase</fullName>
    </submittedName>
</protein>
<dbReference type="Gene3D" id="3.40.470.10">
    <property type="entry name" value="Uracil-DNA glycosylase-like domain"/>
    <property type="match status" value="1"/>
</dbReference>
<reference evidence="2 3" key="1">
    <citation type="submission" date="2019-07" db="EMBL/GenBank/DDBJ databases">
        <title>Draft genome Sequence of Chlorobium phaeovibrioides sp. strain PhvTcv-s14, from the Phylum Chlorobi.</title>
        <authorList>
            <person name="Babenko V."/>
            <person name="Boldyreva D."/>
            <person name="Kanygina A."/>
            <person name="Selezneva O."/>
            <person name="Akopiyan T."/>
            <person name="Lunina O."/>
        </authorList>
    </citation>
    <scope>NUCLEOTIDE SEQUENCE [LARGE SCALE GENOMIC DNA]</scope>
    <source>
        <strain evidence="2 3">GrTcv12</strain>
    </source>
</reference>